<evidence type="ECO:0000256" key="3">
    <source>
        <dbReference type="ARBA" id="ARBA00023065"/>
    </source>
</evidence>
<dbReference type="InterPro" id="IPR032498">
    <property type="entry name" value="PI3K_P85_iSH2"/>
</dbReference>
<dbReference type="InterPro" id="IPR036860">
    <property type="entry name" value="SH2_dom_sf"/>
</dbReference>
<feature type="domain" description="SH2" evidence="6">
    <location>
        <begin position="502"/>
        <end position="598"/>
    </location>
</feature>
<dbReference type="Pfam" id="PF00017">
    <property type="entry name" value="SH2"/>
    <property type="match status" value="2"/>
</dbReference>
<dbReference type="GO" id="GO:0046961">
    <property type="term" value="F:proton-transporting ATPase activity, rotational mechanism"/>
    <property type="evidence" value="ECO:0007669"/>
    <property type="project" value="InterPro"/>
</dbReference>
<dbReference type="PRINTS" id="PR00401">
    <property type="entry name" value="SH2DOMAIN"/>
</dbReference>
<sequence>MALTDSDVQKQIKQMMGFIEQEANEKVEEIDAKAEEEFNIEKGRLVQQQRLKIMEFYERKEKQVELQKKIQSSNLLNQARLKVLQAQQQHIQNLLAESRTRLAKSSADRSNYTRVICDLIIQALFQIMEPVVTIRCRQADLELVESVLPEAIAKYSEAMHKPCQINVAKDNFLPVDTCGGVELAAFHGRIRVNNTLENRLEMIAGHVRTSQAALFEPSTPIPSASELGLSEAEWYWGSATREKIDDLMKDTPDGTFLVRDASSKAGEYTLTLRKGGCNKLVKICHDRQGRYGFSEPYRFNSIPDLVQFYRCVSLGEYNPMLNVKLLYPVSRLQNAEEVEASNSDDLGKMRKQLESAHLEYLNRSRLYNLYHDDYSRCSQEIQLKKQASDAFDVAVLMFEEQLLLHDKFQREAHRHEIYCLKENYELLKFQMKKLKQSRQELQENLRVQAVLSRNLDREMNVLKPELNQLCKTRDLLQTKFLSTVLVYIQQHPSGVHADSQHWLLPDCSRPTAESLLTGKADGTFLIRRSAGAPFALTIACRGVEKGVGHILIYRSERGFGFTEPYLLFPTLNDLVVYYAGHSLEELNPKMNTTLAYPLHG</sequence>
<dbReference type="Gene3D" id="6.10.250.1620">
    <property type="match status" value="1"/>
</dbReference>
<protein>
    <submittedName>
        <fullName evidence="7">EOG090X0F8Y</fullName>
    </submittedName>
</protein>
<gene>
    <name evidence="7" type="primary">EOG090X0F8Y</name>
</gene>
<dbReference type="FunFam" id="3.30.505.10:FF:000100">
    <property type="entry name" value="phosphatidylinositol 3-kinase regulatory subunit gamma"/>
    <property type="match status" value="1"/>
</dbReference>
<dbReference type="SUPFAM" id="SSF160527">
    <property type="entry name" value="V-type ATPase subunit E-like"/>
    <property type="match status" value="1"/>
</dbReference>
<keyword evidence="4" id="KW-0727">SH2 domain</keyword>
<dbReference type="SMART" id="SM00252">
    <property type="entry name" value="SH2"/>
    <property type="match status" value="2"/>
</dbReference>
<dbReference type="EMBL" id="LR002372">
    <property type="protein sequence ID" value="SVE71991.1"/>
    <property type="molecule type" value="mRNA"/>
</dbReference>
<reference evidence="7" key="1">
    <citation type="submission" date="2018-08" db="EMBL/GenBank/DDBJ databases">
        <authorList>
            <person name="Cornetti L."/>
        </authorList>
    </citation>
    <scope>NUCLEOTIDE SEQUENCE</scope>
    <source>
        <strain evidence="7">CA-CBC-31</strain>
        <strain evidence="8">CA-CBC-37</strain>
    </source>
</reference>
<dbReference type="FunFam" id="3.30.505.10:FF:000080">
    <property type="entry name" value="Pi3K21B, isoform C"/>
    <property type="match status" value="1"/>
</dbReference>
<dbReference type="InterPro" id="IPR002842">
    <property type="entry name" value="ATPase_V1_Esu"/>
</dbReference>
<accession>A0A4Y7LPK3</accession>
<keyword evidence="3" id="KW-0406">Ion transport</keyword>
<dbReference type="SUPFAM" id="SSF55550">
    <property type="entry name" value="SH2 domain"/>
    <property type="match status" value="2"/>
</dbReference>
<evidence type="ECO:0000313" key="7">
    <source>
        <dbReference type="EMBL" id="SVE70731.1"/>
    </source>
</evidence>
<dbReference type="Gene3D" id="1.10.287.1490">
    <property type="match status" value="1"/>
</dbReference>
<comment type="similarity">
    <text evidence="1">Belongs to the V-ATPase E subunit family.</text>
</comment>
<dbReference type="InterPro" id="IPR000980">
    <property type="entry name" value="SH2"/>
</dbReference>
<keyword evidence="5" id="KW-0175">Coiled coil</keyword>
<dbReference type="HAMAP" id="MF_00311">
    <property type="entry name" value="ATP_synth_E_arch"/>
    <property type="match status" value="1"/>
</dbReference>
<dbReference type="Gene3D" id="3.30.505.10">
    <property type="entry name" value="SH2 domain"/>
    <property type="match status" value="2"/>
</dbReference>
<evidence type="ECO:0000256" key="2">
    <source>
        <dbReference type="ARBA" id="ARBA00022448"/>
    </source>
</evidence>
<organism evidence="7">
    <name type="scientific">Daphnia similis</name>
    <dbReference type="NCBI Taxonomy" id="35528"/>
    <lineage>
        <taxon>Eukaryota</taxon>
        <taxon>Metazoa</taxon>
        <taxon>Ecdysozoa</taxon>
        <taxon>Arthropoda</taxon>
        <taxon>Crustacea</taxon>
        <taxon>Branchiopoda</taxon>
        <taxon>Diplostraca</taxon>
        <taxon>Cladocera</taxon>
        <taxon>Anomopoda</taxon>
        <taxon>Daphniidae</taxon>
        <taxon>Daphnia</taxon>
        <taxon>Daphnia similis group</taxon>
    </lineage>
</organism>
<evidence type="ECO:0000256" key="5">
    <source>
        <dbReference type="SAM" id="Coils"/>
    </source>
</evidence>
<dbReference type="Gene3D" id="3.30.2320.30">
    <property type="entry name" value="ATP synthase, E subunit, C-terminal"/>
    <property type="match status" value="1"/>
</dbReference>
<dbReference type="EMBL" id="LR001112">
    <property type="protein sequence ID" value="SVE70731.1"/>
    <property type="molecule type" value="mRNA"/>
</dbReference>
<dbReference type="PANTHER" id="PTHR45715">
    <property type="entry name" value="ATPASE H+-TRANSPORTING V1 SUBUNIT E1A-RELATED"/>
    <property type="match status" value="1"/>
</dbReference>
<dbReference type="Pfam" id="PF01991">
    <property type="entry name" value="vATP-synt_E"/>
    <property type="match status" value="1"/>
</dbReference>
<evidence type="ECO:0000313" key="8">
    <source>
        <dbReference type="EMBL" id="SVE71991.1"/>
    </source>
</evidence>
<dbReference type="AlphaFoldDB" id="A0A4Y7LPK3"/>
<feature type="domain" description="SH2" evidence="6">
    <location>
        <begin position="234"/>
        <end position="329"/>
    </location>
</feature>
<dbReference type="InterPro" id="IPR038495">
    <property type="entry name" value="ATPase_E_C"/>
</dbReference>
<evidence type="ECO:0000256" key="1">
    <source>
        <dbReference type="ARBA" id="ARBA00005901"/>
    </source>
</evidence>
<evidence type="ECO:0000256" key="4">
    <source>
        <dbReference type="PROSITE-ProRule" id="PRU00191"/>
    </source>
</evidence>
<name>A0A4Y7LPK3_9CRUS</name>
<dbReference type="GO" id="GO:0033178">
    <property type="term" value="C:proton-transporting two-sector ATPase complex, catalytic domain"/>
    <property type="evidence" value="ECO:0007669"/>
    <property type="project" value="InterPro"/>
</dbReference>
<dbReference type="PRINTS" id="PR00678">
    <property type="entry name" value="PI3KINASEP85"/>
</dbReference>
<dbReference type="Pfam" id="PF16454">
    <property type="entry name" value="PI3K_P85_iSH2"/>
    <property type="match status" value="1"/>
</dbReference>
<evidence type="ECO:0000259" key="6">
    <source>
        <dbReference type="PROSITE" id="PS50001"/>
    </source>
</evidence>
<proteinExistence type="evidence at transcript level"/>
<dbReference type="PROSITE" id="PS50001">
    <property type="entry name" value="SH2"/>
    <property type="match status" value="2"/>
</dbReference>
<feature type="coiled-coil region" evidence="5">
    <location>
        <begin position="424"/>
        <end position="451"/>
    </location>
</feature>
<keyword evidence="2" id="KW-0813">Transport</keyword>